<evidence type="ECO:0000313" key="8">
    <source>
        <dbReference type="Proteomes" id="UP000799537"/>
    </source>
</evidence>
<keyword evidence="4" id="KW-0378">Hydrolase</keyword>
<dbReference type="PRINTS" id="PR00792">
    <property type="entry name" value="PEPSIN"/>
</dbReference>
<dbReference type="GO" id="GO:0006508">
    <property type="term" value="P:proteolysis"/>
    <property type="evidence" value="ECO:0007669"/>
    <property type="project" value="UniProtKB-KW"/>
</dbReference>
<keyword evidence="2 4" id="KW-0064">Aspartyl protease</keyword>
<accession>A0A6A6CEA7</accession>
<dbReference type="PANTHER" id="PTHR47966:SF47">
    <property type="entry name" value="ENDOPEPTIDASE, PUTATIVE (AFU_ORTHOLOGUE AFUA_3G01220)-RELATED"/>
    <property type="match status" value="1"/>
</dbReference>
<dbReference type="GeneID" id="54560432"/>
<keyword evidence="3" id="KW-1015">Disulfide bond</keyword>
<organism evidence="7 8">
    <name type="scientific">Zasmidium cellare ATCC 36951</name>
    <dbReference type="NCBI Taxonomy" id="1080233"/>
    <lineage>
        <taxon>Eukaryota</taxon>
        <taxon>Fungi</taxon>
        <taxon>Dikarya</taxon>
        <taxon>Ascomycota</taxon>
        <taxon>Pezizomycotina</taxon>
        <taxon>Dothideomycetes</taxon>
        <taxon>Dothideomycetidae</taxon>
        <taxon>Mycosphaerellales</taxon>
        <taxon>Mycosphaerellaceae</taxon>
        <taxon>Zasmidium</taxon>
    </lineage>
</organism>
<dbReference type="Gene3D" id="2.40.70.10">
    <property type="entry name" value="Acid Proteases"/>
    <property type="match status" value="2"/>
</dbReference>
<evidence type="ECO:0000256" key="1">
    <source>
        <dbReference type="ARBA" id="ARBA00007447"/>
    </source>
</evidence>
<keyword evidence="5" id="KW-0732">Signal</keyword>
<feature type="domain" description="Peptidase A1" evidence="6">
    <location>
        <begin position="34"/>
        <end position="371"/>
    </location>
</feature>
<dbReference type="RefSeq" id="XP_033666300.1">
    <property type="nucleotide sequence ID" value="XM_033807160.1"/>
</dbReference>
<feature type="chain" id="PRO_5025491500" description="Peptidase A1 domain-containing protein" evidence="5">
    <location>
        <begin position="20"/>
        <end position="379"/>
    </location>
</feature>
<dbReference type="PROSITE" id="PS51767">
    <property type="entry name" value="PEPTIDASE_A1"/>
    <property type="match status" value="1"/>
</dbReference>
<dbReference type="SUPFAM" id="SSF50630">
    <property type="entry name" value="Acid proteases"/>
    <property type="match status" value="1"/>
</dbReference>
<dbReference type="InterPro" id="IPR001461">
    <property type="entry name" value="Aspartic_peptidase_A1"/>
</dbReference>
<protein>
    <recommendedName>
        <fullName evidence="6">Peptidase A1 domain-containing protein</fullName>
    </recommendedName>
</protein>
<evidence type="ECO:0000256" key="4">
    <source>
        <dbReference type="RuleBase" id="RU000454"/>
    </source>
</evidence>
<evidence type="ECO:0000256" key="2">
    <source>
        <dbReference type="ARBA" id="ARBA00022750"/>
    </source>
</evidence>
<reference evidence="7" key="1">
    <citation type="journal article" date="2020" name="Stud. Mycol.">
        <title>101 Dothideomycetes genomes: a test case for predicting lifestyles and emergence of pathogens.</title>
        <authorList>
            <person name="Haridas S."/>
            <person name="Albert R."/>
            <person name="Binder M."/>
            <person name="Bloem J."/>
            <person name="Labutti K."/>
            <person name="Salamov A."/>
            <person name="Andreopoulos B."/>
            <person name="Baker S."/>
            <person name="Barry K."/>
            <person name="Bills G."/>
            <person name="Bluhm B."/>
            <person name="Cannon C."/>
            <person name="Castanera R."/>
            <person name="Culley D."/>
            <person name="Daum C."/>
            <person name="Ezra D."/>
            <person name="Gonzalez J."/>
            <person name="Henrissat B."/>
            <person name="Kuo A."/>
            <person name="Liang C."/>
            <person name="Lipzen A."/>
            <person name="Lutzoni F."/>
            <person name="Magnuson J."/>
            <person name="Mondo S."/>
            <person name="Nolan M."/>
            <person name="Ohm R."/>
            <person name="Pangilinan J."/>
            <person name="Park H.-J."/>
            <person name="Ramirez L."/>
            <person name="Alfaro M."/>
            <person name="Sun H."/>
            <person name="Tritt A."/>
            <person name="Yoshinaga Y."/>
            <person name="Zwiers L.-H."/>
            <person name="Turgeon B."/>
            <person name="Goodwin S."/>
            <person name="Spatafora J."/>
            <person name="Crous P."/>
            <person name="Grigoriev I."/>
        </authorList>
    </citation>
    <scope>NUCLEOTIDE SEQUENCE</scope>
    <source>
        <strain evidence="7">ATCC 36951</strain>
    </source>
</reference>
<sequence>MMSGEFLFLVLLAVHAVSACKGASTLLRQLLPGSTPMVEVKINGVPRQLLLDSGSADTYLFTDEVTCLDGNVSVPSTVCQLGDLYGGAITPLDGLIFRQVYGGPGSLTEVSGVYAYATVEVAGVVLDKQIVAFANRTDTGQIHTGASGILGLAPRRDEAIYSTENPPRNSSNAYNVSLDYPTVFESMDARQLVEPFFSIAMENAVRGGYLTFGGLPEISFNRTFATAPLASPIDESRQYQIGVDSLNLVGNVSNNTFTAIVDTGTTVCFLPEQLATAINRAFDPPGEYDNQTGQFETSCTAAQPKVEATIGGVRFPFTQSMLVPKNFSDLSQGCTSMYAPQQPGGVIILGSSFLNNVVAVFDVGKEEMRFARHDYAALV</sequence>
<evidence type="ECO:0000313" key="7">
    <source>
        <dbReference type="EMBL" id="KAF2165411.1"/>
    </source>
</evidence>
<proteinExistence type="inferred from homology"/>
<dbReference type="InterPro" id="IPR021109">
    <property type="entry name" value="Peptidase_aspartic_dom_sf"/>
</dbReference>
<keyword evidence="8" id="KW-1185">Reference proteome</keyword>
<gene>
    <name evidence="7" type="ORF">M409DRAFT_24261</name>
</gene>
<comment type="similarity">
    <text evidence="1 4">Belongs to the peptidase A1 family.</text>
</comment>
<dbReference type="OrthoDB" id="15189at2759"/>
<dbReference type="Proteomes" id="UP000799537">
    <property type="component" value="Unassembled WGS sequence"/>
</dbReference>
<dbReference type="GO" id="GO:0000324">
    <property type="term" value="C:fungal-type vacuole"/>
    <property type="evidence" value="ECO:0007669"/>
    <property type="project" value="TreeGrafter"/>
</dbReference>
<dbReference type="InterPro" id="IPR034164">
    <property type="entry name" value="Pepsin-like_dom"/>
</dbReference>
<dbReference type="EMBL" id="ML993600">
    <property type="protein sequence ID" value="KAF2165411.1"/>
    <property type="molecule type" value="Genomic_DNA"/>
</dbReference>
<evidence type="ECO:0000259" key="6">
    <source>
        <dbReference type="PROSITE" id="PS51767"/>
    </source>
</evidence>
<dbReference type="PANTHER" id="PTHR47966">
    <property type="entry name" value="BETA-SITE APP-CLEAVING ENZYME, ISOFORM A-RELATED"/>
    <property type="match status" value="1"/>
</dbReference>
<dbReference type="InterPro" id="IPR001969">
    <property type="entry name" value="Aspartic_peptidase_AS"/>
</dbReference>
<dbReference type="AlphaFoldDB" id="A0A6A6CEA7"/>
<dbReference type="InterPro" id="IPR033121">
    <property type="entry name" value="PEPTIDASE_A1"/>
</dbReference>
<evidence type="ECO:0000256" key="5">
    <source>
        <dbReference type="SAM" id="SignalP"/>
    </source>
</evidence>
<dbReference type="GO" id="GO:0004190">
    <property type="term" value="F:aspartic-type endopeptidase activity"/>
    <property type="evidence" value="ECO:0007669"/>
    <property type="project" value="UniProtKB-KW"/>
</dbReference>
<evidence type="ECO:0000256" key="3">
    <source>
        <dbReference type="PIRSR" id="PIRSR601461-2"/>
    </source>
</evidence>
<dbReference type="PROSITE" id="PS00141">
    <property type="entry name" value="ASP_PROTEASE"/>
    <property type="match status" value="2"/>
</dbReference>
<dbReference type="CDD" id="cd05471">
    <property type="entry name" value="pepsin_like"/>
    <property type="match status" value="1"/>
</dbReference>
<keyword evidence="4" id="KW-0645">Protease</keyword>
<name>A0A6A6CEA7_ZASCE</name>
<feature type="disulfide bond" evidence="3">
    <location>
        <begin position="299"/>
        <end position="334"/>
    </location>
</feature>
<feature type="signal peptide" evidence="5">
    <location>
        <begin position="1"/>
        <end position="19"/>
    </location>
</feature>
<dbReference type="Pfam" id="PF00026">
    <property type="entry name" value="Asp"/>
    <property type="match status" value="1"/>
</dbReference>